<dbReference type="EMBL" id="JACHFL010000008">
    <property type="protein sequence ID" value="MBB5363968.1"/>
    <property type="molecule type" value="Genomic_DNA"/>
</dbReference>
<proteinExistence type="predicted"/>
<accession>A0A7W8JW76</accession>
<dbReference type="Proteomes" id="UP000552709">
    <property type="component" value="Unassembled WGS sequence"/>
</dbReference>
<evidence type="ECO:0000256" key="1">
    <source>
        <dbReference type="SAM" id="Phobius"/>
    </source>
</evidence>
<reference evidence="2 3" key="1">
    <citation type="submission" date="2020-08" db="EMBL/GenBank/DDBJ databases">
        <title>Genomic Encyclopedia of Type Strains, Phase IV (KMG-IV): sequencing the most valuable type-strain genomes for metagenomic binning, comparative biology and taxonomic classification.</title>
        <authorList>
            <person name="Goeker M."/>
        </authorList>
    </citation>
    <scope>NUCLEOTIDE SEQUENCE [LARGE SCALE GENOMIC DNA]</scope>
    <source>
        <strain evidence="2 3">DSM 27939</strain>
    </source>
</reference>
<comment type="caution">
    <text evidence="2">The sequence shown here is derived from an EMBL/GenBank/DDBJ whole genome shotgun (WGS) entry which is preliminary data.</text>
</comment>
<organism evidence="2 3">
    <name type="scientific">Deinococcus humi</name>
    <dbReference type="NCBI Taxonomy" id="662880"/>
    <lineage>
        <taxon>Bacteria</taxon>
        <taxon>Thermotogati</taxon>
        <taxon>Deinococcota</taxon>
        <taxon>Deinococci</taxon>
        <taxon>Deinococcales</taxon>
        <taxon>Deinococcaceae</taxon>
        <taxon>Deinococcus</taxon>
    </lineage>
</organism>
<dbReference type="AlphaFoldDB" id="A0A7W8JW76"/>
<evidence type="ECO:0000313" key="2">
    <source>
        <dbReference type="EMBL" id="MBB5363968.1"/>
    </source>
</evidence>
<name>A0A7W8JW76_9DEIO</name>
<gene>
    <name evidence="2" type="ORF">HNQ08_003075</name>
</gene>
<keyword evidence="1" id="KW-1133">Transmembrane helix</keyword>
<keyword evidence="3" id="KW-1185">Reference proteome</keyword>
<evidence type="ECO:0000313" key="3">
    <source>
        <dbReference type="Proteomes" id="UP000552709"/>
    </source>
</evidence>
<keyword evidence="1" id="KW-0472">Membrane</keyword>
<keyword evidence="1" id="KW-0812">Transmembrane</keyword>
<feature type="transmembrane region" description="Helical" evidence="1">
    <location>
        <begin position="6"/>
        <end position="25"/>
    </location>
</feature>
<sequence>MLPVMIMLLVMTVFLVVCIALLSLATHFSPQRRKVA</sequence>
<protein>
    <submittedName>
        <fullName evidence="2">Uncharacterized protein</fullName>
    </submittedName>
</protein>